<feature type="compositionally biased region" description="Polar residues" evidence="6">
    <location>
        <begin position="93"/>
        <end position="116"/>
    </location>
</feature>
<dbReference type="InterPro" id="IPR001138">
    <property type="entry name" value="Zn2Cys6_DnaBD"/>
</dbReference>
<dbReference type="CDD" id="cd00067">
    <property type="entry name" value="GAL4"/>
    <property type="match status" value="1"/>
</dbReference>
<dbReference type="Proteomes" id="UP001283341">
    <property type="component" value="Unassembled WGS sequence"/>
</dbReference>
<dbReference type="SUPFAM" id="SSF57701">
    <property type="entry name" value="Zn2/Cys6 DNA-binding domain"/>
    <property type="match status" value="1"/>
</dbReference>
<evidence type="ECO:0000256" key="1">
    <source>
        <dbReference type="ARBA" id="ARBA00004123"/>
    </source>
</evidence>
<evidence type="ECO:0000256" key="5">
    <source>
        <dbReference type="ARBA" id="ARBA00023242"/>
    </source>
</evidence>
<comment type="subcellular location">
    <subcellularLocation>
        <location evidence="1">Nucleus</location>
    </subcellularLocation>
</comment>
<dbReference type="Gene3D" id="4.10.240.10">
    <property type="entry name" value="Zn(2)-C6 fungal-type DNA-binding domain"/>
    <property type="match status" value="1"/>
</dbReference>
<evidence type="ECO:0000256" key="6">
    <source>
        <dbReference type="SAM" id="MobiDB-lite"/>
    </source>
</evidence>
<gene>
    <name evidence="8" type="ORF">B0H66DRAFT_394690</name>
</gene>
<reference evidence="8" key="1">
    <citation type="journal article" date="2023" name="Mol. Phylogenet. Evol.">
        <title>Genome-scale phylogeny and comparative genomics of the fungal order Sordariales.</title>
        <authorList>
            <person name="Hensen N."/>
            <person name="Bonometti L."/>
            <person name="Westerberg I."/>
            <person name="Brannstrom I.O."/>
            <person name="Guillou S."/>
            <person name="Cros-Aarteil S."/>
            <person name="Calhoun S."/>
            <person name="Haridas S."/>
            <person name="Kuo A."/>
            <person name="Mondo S."/>
            <person name="Pangilinan J."/>
            <person name="Riley R."/>
            <person name="LaButti K."/>
            <person name="Andreopoulos B."/>
            <person name="Lipzen A."/>
            <person name="Chen C."/>
            <person name="Yan M."/>
            <person name="Daum C."/>
            <person name="Ng V."/>
            <person name="Clum A."/>
            <person name="Steindorff A."/>
            <person name="Ohm R.A."/>
            <person name="Martin F."/>
            <person name="Silar P."/>
            <person name="Natvig D.O."/>
            <person name="Lalanne C."/>
            <person name="Gautier V."/>
            <person name="Ament-Velasquez S.L."/>
            <person name="Kruys A."/>
            <person name="Hutchinson M.I."/>
            <person name="Powell A.J."/>
            <person name="Barry K."/>
            <person name="Miller A.N."/>
            <person name="Grigoriev I.V."/>
            <person name="Debuchy R."/>
            <person name="Gladieux P."/>
            <person name="Hiltunen Thoren M."/>
            <person name="Johannesson H."/>
        </authorList>
    </citation>
    <scope>NUCLEOTIDE SEQUENCE</scope>
    <source>
        <strain evidence="8">CBS 118394</strain>
    </source>
</reference>
<keyword evidence="5" id="KW-0539">Nucleus</keyword>
<evidence type="ECO:0000256" key="2">
    <source>
        <dbReference type="ARBA" id="ARBA00023015"/>
    </source>
</evidence>
<evidence type="ECO:0000313" key="9">
    <source>
        <dbReference type="Proteomes" id="UP001283341"/>
    </source>
</evidence>
<proteinExistence type="predicted"/>
<dbReference type="AlphaFoldDB" id="A0AAE0HSP0"/>
<keyword evidence="9" id="KW-1185">Reference proteome</keyword>
<keyword evidence="3" id="KW-0238">DNA-binding</keyword>
<organism evidence="8 9">
    <name type="scientific">Apodospora peruviana</name>
    <dbReference type="NCBI Taxonomy" id="516989"/>
    <lineage>
        <taxon>Eukaryota</taxon>
        <taxon>Fungi</taxon>
        <taxon>Dikarya</taxon>
        <taxon>Ascomycota</taxon>
        <taxon>Pezizomycotina</taxon>
        <taxon>Sordariomycetes</taxon>
        <taxon>Sordariomycetidae</taxon>
        <taxon>Sordariales</taxon>
        <taxon>Lasiosphaeriaceae</taxon>
        <taxon>Apodospora</taxon>
    </lineage>
</organism>
<keyword evidence="2" id="KW-0805">Transcription regulation</keyword>
<keyword evidence="4" id="KW-0804">Transcription</keyword>
<dbReference type="PROSITE" id="PS00463">
    <property type="entry name" value="ZN2_CY6_FUNGAL_1"/>
    <property type="match status" value="1"/>
</dbReference>
<feature type="region of interest" description="Disordered" evidence="6">
    <location>
        <begin position="93"/>
        <end position="127"/>
    </location>
</feature>
<dbReference type="SMART" id="SM00066">
    <property type="entry name" value="GAL4"/>
    <property type="match status" value="1"/>
</dbReference>
<accession>A0AAE0HSP0</accession>
<dbReference type="GO" id="GO:0005634">
    <property type="term" value="C:nucleus"/>
    <property type="evidence" value="ECO:0007669"/>
    <property type="project" value="UniProtKB-SubCell"/>
</dbReference>
<dbReference type="PANTHER" id="PTHR31845">
    <property type="entry name" value="FINGER DOMAIN PROTEIN, PUTATIVE-RELATED"/>
    <property type="match status" value="1"/>
</dbReference>
<evidence type="ECO:0000259" key="7">
    <source>
        <dbReference type="PROSITE" id="PS00463"/>
    </source>
</evidence>
<feature type="compositionally biased region" description="Basic and acidic residues" evidence="6">
    <location>
        <begin position="117"/>
        <end position="127"/>
    </location>
</feature>
<dbReference type="EMBL" id="JAUEDM010000009">
    <property type="protein sequence ID" value="KAK3312142.1"/>
    <property type="molecule type" value="Genomic_DNA"/>
</dbReference>
<sequence length="614" mass="69304">MDPSSAASPLKRRACVACTTAKAKCSPHHTSHTICERCHRLGKQCVFLDLPERRRRPQSARVAFPTGRVSQVKALEDKLDALSAEIAALKQQNNGSGSVFTPQSGVSITPESNLDSSPRHPPDHGRSDIIDRSWITMSEAEHLIAIFKANFIPRFPFVTLSPNETASYLRKHSPFLFLCVVAVPLYTNPPLQHKIGEEIRRQLSLRLLFNAERSMDLLRGLLVHSAWYQYFAHQGHGQLFMLSQLCVTLAYDLGLPEGYLEKARSDDNGKRAVLGVFWLSVTTSRILQKPVGMKHTRSLDDWSLGFAVGPEDASDTAIQPMIMLQAFAFRFIEAFPNSFLKEEEQQSEVPLHATYPFLLELENIKDKIRKDGVSSEIVNYIELEILHLEIWVSQVAFVPQQKQQITFTVVPGAVPDETQFLWQKIRKIQESLERLLQMPADEMYCMPLLLQLWLCGSLTWLGRALGRLLRAIMANGTAAPDEAWKISEAQRVVDEVRYLTSADAISQKFEATYGSLLKNNEVDGSSELGRLLHHIRMIKRSYYFHVQRITGKSLVERNVLDETGQEVWGGGDSELSAMNFGDLGGGEDFDVGMWTSINDFLFFDDGFRGEQLYE</sequence>
<dbReference type="GO" id="GO:0008270">
    <property type="term" value="F:zinc ion binding"/>
    <property type="evidence" value="ECO:0007669"/>
    <property type="project" value="InterPro"/>
</dbReference>
<dbReference type="InterPro" id="IPR036864">
    <property type="entry name" value="Zn2-C6_fun-type_DNA-bd_sf"/>
</dbReference>
<evidence type="ECO:0000256" key="3">
    <source>
        <dbReference type="ARBA" id="ARBA00023125"/>
    </source>
</evidence>
<dbReference type="GO" id="GO:0000981">
    <property type="term" value="F:DNA-binding transcription factor activity, RNA polymerase II-specific"/>
    <property type="evidence" value="ECO:0007669"/>
    <property type="project" value="InterPro"/>
</dbReference>
<name>A0AAE0HSP0_9PEZI</name>
<evidence type="ECO:0000256" key="4">
    <source>
        <dbReference type="ARBA" id="ARBA00023163"/>
    </source>
</evidence>
<evidence type="ECO:0000313" key="8">
    <source>
        <dbReference type="EMBL" id="KAK3312142.1"/>
    </source>
</evidence>
<dbReference type="InterPro" id="IPR051089">
    <property type="entry name" value="prtT"/>
</dbReference>
<feature type="domain" description="Zn(2)-C6 fungal-type" evidence="7">
    <location>
        <begin position="14"/>
        <end position="45"/>
    </location>
</feature>
<dbReference type="PANTHER" id="PTHR31845:SF10">
    <property type="entry name" value="ZN(II)2CYS6 TRANSCRIPTION FACTOR (EUROFUNG)"/>
    <property type="match status" value="1"/>
</dbReference>
<reference evidence="8" key="2">
    <citation type="submission" date="2023-06" db="EMBL/GenBank/DDBJ databases">
        <authorList>
            <consortium name="Lawrence Berkeley National Laboratory"/>
            <person name="Haridas S."/>
            <person name="Hensen N."/>
            <person name="Bonometti L."/>
            <person name="Westerberg I."/>
            <person name="Brannstrom I.O."/>
            <person name="Guillou S."/>
            <person name="Cros-Aarteil S."/>
            <person name="Calhoun S."/>
            <person name="Kuo A."/>
            <person name="Mondo S."/>
            <person name="Pangilinan J."/>
            <person name="Riley R."/>
            <person name="Labutti K."/>
            <person name="Andreopoulos B."/>
            <person name="Lipzen A."/>
            <person name="Chen C."/>
            <person name="Yanf M."/>
            <person name="Daum C."/>
            <person name="Ng V."/>
            <person name="Clum A."/>
            <person name="Steindorff A."/>
            <person name="Ohm R."/>
            <person name="Martin F."/>
            <person name="Silar P."/>
            <person name="Natvig D."/>
            <person name="Lalanne C."/>
            <person name="Gautier V."/>
            <person name="Ament-Velasquez S.L."/>
            <person name="Kruys A."/>
            <person name="Hutchinson M.I."/>
            <person name="Powell A.J."/>
            <person name="Barry K."/>
            <person name="Miller A.N."/>
            <person name="Grigoriev I.V."/>
            <person name="Debuchy R."/>
            <person name="Gladieux P."/>
            <person name="Thoren M.H."/>
            <person name="Johannesson H."/>
        </authorList>
    </citation>
    <scope>NUCLEOTIDE SEQUENCE</scope>
    <source>
        <strain evidence="8">CBS 118394</strain>
    </source>
</reference>
<comment type="caution">
    <text evidence="8">The sequence shown here is derived from an EMBL/GenBank/DDBJ whole genome shotgun (WGS) entry which is preliminary data.</text>
</comment>
<protein>
    <recommendedName>
        <fullName evidence="7">Zn(2)-C6 fungal-type domain-containing protein</fullName>
    </recommendedName>
</protein>
<dbReference type="GO" id="GO:0000976">
    <property type="term" value="F:transcription cis-regulatory region binding"/>
    <property type="evidence" value="ECO:0007669"/>
    <property type="project" value="TreeGrafter"/>
</dbReference>